<evidence type="ECO:0000313" key="3">
    <source>
        <dbReference type="EMBL" id="KAF9624338.1"/>
    </source>
</evidence>
<feature type="compositionally biased region" description="Basic and acidic residues" evidence="2">
    <location>
        <begin position="272"/>
        <end position="299"/>
    </location>
</feature>
<feature type="compositionally biased region" description="Low complexity" evidence="2">
    <location>
        <begin position="130"/>
        <end position="146"/>
    </location>
</feature>
<organism evidence="3 4">
    <name type="scientific">Coptis chinensis</name>
    <dbReference type="NCBI Taxonomy" id="261450"/>
    <lineage>
        <taxon>Eukaryota</taxon>
        <taxon>Viridiplantae</taxon>
        <taxon>Streptophyta</taxon>
        <taxon>Embryophyta</taxon>
        <taxon>Tracheophyta</taxon>
        <taxon>Spermatophyta</taxon>
        <taxon>Magnoliopsida</taxon>
        <taxon>Ranunculales</taxon>
        <taxon>Ranunculaceae</taxon>
        <taxon>Coptidoideae</taxon>
        <taxon>Coptis</taxon>
    </lineage>
</organism>
<feature type="region of interest" description="Disordered" evidence="2">
    <location>
        <begin position="129"/>
        <end position="148"/>
    </location>
</feature>
<keyword evidence="4" id="KW-1185">Reference proteome</keyword>
<feature type="region of interest" description="Disordered" evidence="2">
    <location>
        <begin position="265"/>
        <end position="394"/>
    </location>
</feature>
<feature type="compositionally biased region" description="Basic and acidic residues" evidence="2">
    <location>
        <begin position="736"/>
        <end position="750"/>
    </location>
</feature>
<feature type="compositionally biased region" description="Basic and acidic residues" evidence="2">
    <location>
        <begin position="349"/>
        <end position="360"/>
    </location>
</feature>
<proteinExistence type="predicted"/>
<feature type="region of interest" description="Disordered" evidence="2">
    <location>
        <begin position="707"/>
        <end position="761"/>
    </location>
</feature>
<evidence type="ECO:0000256" key="2">
    <source>
        <dbReference type="SAM" id="MobiDB-lite"/>
    </source>
</evidence>
<feature type="coiled-coil region" evidence="1">
    <location>
        <begin position="477"/>
        <end position="546"/>
    </location>
</feature>
<gene>
    <name evidence="3" type="ORF">IFM89_009621</name>
</gene>
<comment type="caution">
    <text evidence="3">The sequence shown here is derived from an EMBL/GenBank/DDBJ whole genome shotgun (WGS) entry which is preliminary data.</text>
</comment>
<dbReference type="SUPFAM" id="SSF53098">
    <property type="entry name" value="Ribonuclease H-like"/>
    <property type="match status" value="1"/>
</dbReference>
<name>A0A835M998_9MAGN</name>
<dbReference type="InterPro" id="IPR044730">
    <property type="entry name" value="RNase_H-like_dom_plant"/>
</dbReference>
<evidence type="ECO:0008006" key="5">
    <source>
        <dbReference type="Google" id="ProtNLM"/>
    </source>
</evidence>
<dbReference type="Proteomes" id="UP000631114">
    <property type="component" value="Unassembled WGS sequence"/>
</dbReference>
<dbReference type="GO" id="GO:0003676">
    <property type="term" value="F:nucleic acid binding"/>
    <property type="evidence" value="ECO:0007669"/>
    <property type="project" value="InterPro"/>
</dbReference>
<keyword evidence="1" id="KW-0175">Coiled coil</keyword>
<evidence type="ECO:0000256" key="1">
    <source>
        <dbReference type="SAM" id="Coils"/>
    </source>
</evidence>
<evidence type="ECO:0000313" key="4">
    <source>
        <dbReference type="Proteomes" id="UP000631114"/>
    </source>
</evidence>
<dbReference type="InterPro" id="IPR036397">
    <property type="entry name" value="RNaseH_sf"/>
</dbReference>
<sequence length="1090" mass="119774">MYDNRVSSYPQVRFLVRRAIIRAHHKSSGHMENSVHDLQILRHFKLHHKLRRAPKIFECFWLLPPPGILKINTDGCSRGNPGRSGWGFVFRNYKGEFLGAAAGGMGTISRTTVHLCVVPKEIVAEGVVASTSGRGESSSSSELPPRTVDRRAASSFPELRAAYGINVPDLEIYEPWLSENVRSEEYNPLNGGVFDLLNASGEYHIGVSDIIEHYVVRRSGNLNFSLQTMTTRSAVIDGVSNEAWTKRPLLLVGNYCASGWWACDPGKKKAQKDRARDQTRRGVMETRVSDLVTREDRNRARGGSRRPSGSGASGAGGSSSRPERGSIDAPLELETVVFNPHVRSRSEKRRNDTSEQDAARVAKVTQHALGESSSAGGASGGGQTGTTATRRNRVRSEQVMDLATFGVGSSPSPVVREPSPLVKAKAPRKVSGKAVMVADDLESQFVYLDDNGVQRTVRRTDCSFRSSKKLKEIAQFAEADREAMVKLSDELKNVQDTAKMEREELEDLKKAHQALSLAKMLKDTEAEDMRQKLQGVEENVLAATVEIDYNALKEELACCTSRTAVEQVQGDVGSVPASSVIIPEAVVPLEMKAIASPMLMSLDLDGVSVVVDGRDAEIDESLVAGELVVVPGDGELSPFLCLCATTLNDLEDERFKERNDGGQNTKGICLASCLSSCAFFNCALPSSFASRGFDHSKVSPICERRRKHERNVTSDNGGDRVRSSCSWRSWSPQRVGDTDRHAGERSDLRQGRQVAGENSSPRCGDVESEFYYLGKTGKKRMVKRSDCSFQSAPIATSVLKGIVLDGDKAEVKDEGMETLLGTMDMAACLFLAGYDKLKDAVQNVETDDNPHVELGCMRATWGADKRKLEVMTNKYQNVAAKNVALVTDMTDLEKELAEVTAYAKKCQKVASKAQEAYTKACVAYVALDEKYDALKKATACEEQGQGVRVMLRSARNTASTSAAPEDKHVERVGLSERTAHGERSHMVNLRSIGSSSSEVRRGCRTSQRALRSAFSRSRLVDPRSIGPRLNKTWRGCGAYKLRESHLHGERSRLVDPRSIGPRLNKTWRGCGACKRQRAICSWREFSFGRS</sequence>
<dbReference type="CDD" id="cd06222">
    <property type="entry name" value="RNase_H_like"/>
    <property type="match status" value="1"/>
</dbReference>
<dbReference type="OrthoDB" id="1302069at2759"/>
<dbReference type="InterPro" id="IPR012337">
    <property type="entry name" value="RNaseH-like_sf"/>
</dbReference>
<dbReference type="EMBL" id="JADFTS010000001">
    <property type="protein sequence ID" value="KAF9624338.1"/>
    <property type="molecule type" value="Genomic_DNA"/>
</dbReference>
<dbReference type="AlphaFoldDB" id="A0A835M998"/>
<reference evidence="3 4" key="1">
    <citation type="submission" date="2020-10" db="EMBL/GenBank/DDBJ databases">
        <title>The Coptis chinensis genome and diversification of protoberbering-type alkaloids.</title>
        <authorList>
            <person name="Wang B."/>
            <person name="Shu S."/>
            <person name="Song C."/>
            <person name="Liu Y."/>
        </authorList>
    </citation>
    <scope>NUCLEOTIDE SEQUENCE [LARGE SCALE GENOMIC DNA]</scope>
    <source>
        <strain evidence="3">HL-2020</strain>
        <tissue evidence="3">Leaf</tissue>
    </source>
</reference>
<protein>
    <recommendedName>
        <fullName evidence="5">RNase H type-1 domain-containing protein</fullName>
    </recommendedName>
</protein>
<accession>A0A835M998</accession>
<dbReference type="Gene3D" id="3.30.420.10">
    <property type="entry name" value="Ribonuclease H-like superfamily/Ribonuclease H"/>
    <property type="match status" value="1"/>
</dbReference>